<proteinExistence type="predicted"/>
<organism evidence="1">
    <name type="scientific">marine sediment metagenome</name>
    <dbReference type="NCBI Taxonomy" id="412755"/>
    <lineage>
        <taxon>unclassified sequences</taxon>
        <taxon>metagenomes</taxon>
        <taxon>ecological metagenomes</taxon>
    </lineage>
</organism>
<protein>
    <submittedName>
        <fullName evidence="1">Uncharacterized protein</fullName>
    </submittedName>
</protein>
<evidence type="ECO:0000313" key="1">
    <source>
        <dbReference type="EMBL" id="KKN98521.1"/>
    </source>
</evidence>
<accession>A0A0F9XHI6</accession>
<sequence length="205" mass="23704">MKYFKNLHYRSGNIHTEITWHPFSIESYHYNTTTPGHPRYTLTLRVSGLFKLEFSLPPVSKHTKTMSIGYPCTKPNPCPMCDERLEENTKLNRFYHVPVQEKIVNGVTNITPKGTVGHFSVVYLNDNSCLVKTKDQQPSLNSARIDRKEARRYIVHKNFQDGTEQSEYELGWTFDYSCNRCKKFFEVSWGVGPECPDCGGKLINI</sequence>
<comment type="caution">
    <text evidence="1">The sequence shown here is derived from an EMBL/GenBank/DDBJ whole genome shotgun (WGS) entry which is preliminary data.</text>
</comment>
<reference evidence="1" key="1">
    <citation type="journal article" date="2015" name="Nature">
        <title>Complex archaea that bridge the gap between prokaryotes and eukaryotes.</title>
        <authorList>
            <person name="Spang A."/>
            <person name="Saw J.H."/>
            <person name="Jorgensen S.L."/>
            <person name="Zaremba-Niedzwiedzka K."/>
            <person name="Martijn J."/>
            <person name="Lind A.E."/>
            <person name="van Eijk R."/>
            <person name="Schleper C."/>
            <person name="Guy L."/>
            <person name="Ettema T.J."/>
        </authorList>
    </citation>
    <scope>NUCLEOTIDE SEQUENCE</scope>
</reference>
<gene>
    <name evidence="1" type="ORF">LCGC14_0146320</name>
</gene>
<dbReference type="EMBL" id="LAZR01000051">
    <property type="protein sequence ID" value="KKN98521.1"/>
    <property type="molecule type" value="Genomic_DNA"/>
</dbReference>
<name>A0A0F9XHI6_9ZZZZ</name>
<dbReference type="AlphaFoldDB" id="A0A0F9XHI6"/>